<name>A0A060SMG2_PYCCI</name>
<feature type="compositionally biased region" description="Polar residues" evidence="1">
    <location>
        <begin position="245"/>
        <end position="259"/>
    </location>
</feature>
<feature type="compositionally biased region" description="Polar residues" evidence="1">
    <location>
        <begin position="296"/>
        <end position="307"/>
    </location>
</feature>
<dbReference type="STRING" id="5643.A0A060SMG2"/>
<evidence type="ECO:0000313" key="3">
    <source>
        <dbReference type="Proteomes" id="UP000029665"/>
    </source>
</evidence>
<keyword evidence="3" id="KW-1185">Reference proteome</keyword>
<proteinExistence type="predicted"/>
<comment type="caution">
    <text evidence="2">The sequence shown here is derived from an EMBL/GenBank/DDBJ whole genome shotgun (WGS) entry which is preliminary data.</text>
</comment>
<feature type="compositionally biased region" description="Polar residues" evidence="1">
    <location>
        <begin position="179"/>
        <end position="195"/>
    </location>
</feature>
<accession>A0A060SMG2</accession>
<reference evidence="2" key="1">
    <citation type="submission" date="2014-01" db="EMBL/GenBank/DDBJ databases">
        <title>The genome of the white-rot fungus Pycnoporus cinnabarinus: a basidiomycete model with a versatile arsenal for lignocellulosic biomass breakdown.</title>
        <authorList>
            <person name="Levasseur A."/>
            <person name="Lomascolo A."/>
            <person name="Ruiz-Duenas F.J."/>
            <person name="Uzan E."/>
            <person name="Piumi F."/>
            <person name="Kues U."/>
            <person name="Ram A.F.J."/>
            <person name="Murat C."/>
            <person name="Haon M."/>
            <person name="Benoit I."/>
            <person name="Arfi Y."/>
            <person name="Chevret D."/>
            <person name="Drula E."/>
            <person name="Kwon M.J."/>
            <person name="Gouret P."/>
            <person name="Lesage-Meessen L."/>
            <person name="Lombard V."/>
            <person name="Mariette J."/>
            <person name="Noirot C."/>
            <person name="Park J."/>
            <person name="Patyshakuliyeva A."/>
            <person name="Wieneger R.A.B."/>
            <person name="Wosten H.A.B."/>
            <person name="Martin F."/>
            <person name="Coutinho P.M."/>
            <person name="de Vries R."/>
            <person name="Martinez A.T."/>
            <person name="Klopp C."/>
            <person name="Pontarotti P."/>
            <person name="Henrissat B."/>
            <person name="Record E."/>
        </authorList>
    </citation>
    <scope>NUCLEOTIDE SEQUENCE [LARGE SCALE GENOMIC DNA]</scope>
    <source>
        <strain evidence="2">BRFM137</strain>
    </source>
</reference>
<dbReference type="Proteomes" id="UP000029665">
    <property type="component" value="Unassembled WGS sequence"/>
</dbReference>
<dbReference type="OrthoDB" id="3269353at2759"/>
<dbReference type="OMA" id="THQYPPI"/>
<feature type="region of interest" description="Disordered" evidence="1">
    <location>
        <begin position="179"/>
        <end position="204"/>
    </location>
</feature>
<feature type="compositionally biased region" description="Low complexity" evidence="1">
    <location>
        <begin position="283"/>
        <end position="295"/>
    </location>
</feature>
<feature type="region of interest" description="Disordered" evidence="1">
    <location>
        <begin position="234"/>
        <end position="322"/>
    </location>
</feature>
<feature type="compositionally biased region" description="Pro residues" evidence="1">
    <location>
        <begin position="1362"/>
        <end position="1373"/>
    </location>
</feature>
<feature type="region of interest" description="Disordered" evidence="1">
    <location>
        <begin position="892"/>
        <end position="920"/>
    </location>
</feature>
<dbReference type="HOGENOM" id="CLU_004026_0_0_1"/>
<feature type="compositionally biased region" description="Pro residues" evidence="1">
    <location>
        <begin position="1248"/>
        <end position="1258"/>
    </location>
</feature>
<gene>
    <name evidence="2" type="ORF">BN946_scf184858.g30</name>
</gene>
<feature type="region of interest" description="Disordered" evidence="1">
    <location>
        <begin position="1153"/>
        <end position="1388"/>
    </location>
</feature>
<organism evidence="2 3">
    <name type="scientific">Pycnoporus cinnabarinus</name>
    <name type="common">Cinnabar-red polypore</name>
    <name type="synonym">Trametes cinnabarina</name>
    <dbReference type="NCBI Taxonomy" id="5643"/>
    <lineage>
        <taxon>Eukaryota</taxon>
        <taxon>Fungi</taxon>
        <taxon>Dikarya</taxon>
        <taxon>Basidiomycota</taxon>
        <taxon>Agaricomycotina</taxon>
        <taxon>Agaricomycetes</taxon>
        <taxon>Polyporales</taxon>
        <taxon>Polyporaceae</taxon>
        <taxon>Trametes</taxon>
    </lineage>
</organism>
<dbReference type="EMBL" id="CCBP010000280">
    <property type="protein sequence ID" value="CDO75590.1"/>
    <property type="molecule type" value="Genomic_DNA"/>
</dbReference>
<evidence type="ECO:0000256" key="1">
    <source>
        <dbReference type="SAM" id="MobiDB-lite"/>
    </source>
</evidence>
<protein>
    <submittedName>
        <fullName evidence="2">Uncharacterized protein</fullName>
    </submittedName>
</protein>
<feature type="compositionally biased region" description="Basic and acidic residues" evidence="1">
    <location>
        <begin position="1378"/>
        <end position="1388"/>
    </location>
</feature>
<sequence length="1388" mass="151996">MTDSPYSTLHRKRPSVTYLNSGLRESRERTVQRGLKWLVVVLPPVSFTREHGHLGHTLSSGPTHRLSNGILMPLYPTLSSQLGAIAREFSFPSISGLCVYLHTTHGGVSLSPRVSDDTWPLLWGHLFEARSVSLTPHQLPIGGQIEFDIDLSKARWYDAWISSSRREYADVPQSVTPSRAQSISHWRGDSQTSINEPLDDQTDAVSVTQAARPASRNIKKLSLLDRFDTLSVRSGSKLMPRDESPPSQTAKHGIQSLSPIVQEDEPATAKKDIDSRVQSWRMSATAAARSPLAATGQTSLDPANMPNTMADLPTASTTEMNSEHNLDDYDWSVSSVGPPDYDIESVASWDRVPSVHMDRRLEGSVCLTPSICTSFGPDDEEHLYSPISYMDRLPSPDVAWRMLEDVPPTPSTATSWGAPLSYPSSPLSALYAPSVDMAARCLSSRPATPTTATSWGAPLSYPPSPFVFSRPASPDLAERGLSSVPSSPRFQSATAVQQYNFVYPYYDAARSSSWQHVWPYVDGSHTVPEPVAQAIEAARIENFIFPSRAATPPEPKPWKQVWPYATISMRDEPIGSTLGYPVLDIYPAVYPFFDIYPALLTLDDRRLGSSAVNSGAAYPIFDLYPAVYPSFNIYPSVLTVAGSENQELSTLLTAFYPAIEPYSPVYPYLTIYPAVSAPTHETAGDSTPVPREQRKPTSGISVHLPSAYPILDIYPAVYPYCFEYIYPAVHAPSSVEQSSDVDVRLKACYPTLDIYPAVYPYNLETIYPSVVPERSREMQTPSVSVGVRRPYEVFDIYPSSTSEVVLSSGGVHDHSLTRSIDPAVYPWNLEETYPAVSGTQESNGKGIVVKLESAYPAFDIYSAVYPYNMNSIYPEPYSLEIRTAIPNRKPSLSLRPSVRSLHSRKSSKQRAAPPVPPLPKNVRDLTPFSPVSRRSLPLPRVIPDTHVQLAAVYPNVCPYPPVYPHFSIYPDVASVALAIVNVELSAEVSAVTQYPRLVIYPPVYPHIEIYPGSWDNLPAFQATPKPAVRKQPRFTHMELRSQVVAAAKESEPVPLPIRRPPTFSHSELREQVLKNERVARPRELPRVIVDESIPESSPASADLFSPPEPDFEIVTPVVRSAAPALVPAQSPFSPPEPDFEVVSTPATLRAPAAIRAPPVPPPREQLPAVPVSRARSGTVSSRPPVPPVPRSVVARPPVPPIPSGADVPPASSPVRSLDRLSGLPSHPAATRRISSAGPRPMSSFGPLPAVPEPSPGPLPVARRPRVMVSALEKEEGRLPPKASPQLPSPPEDWQRNWKTPTETSPPSRFPSTTSSLSRSNTMPSRPSPRGPRSSTLISERAKAFSAAGGHADELMTTLAEFPAPPRPPMPASPARPVSKLDRTKYPFA</sequence>
<evidence type="ECO:0000313" key="2">
    <source>
        <dbReference type="EMBL" id="CDO75590.1"/>
    </source>
</evidence>
<feature type="compositionally biased region" description="Low complexity" evidence="1">
    <location>
        <begin position="1299"/>
        <end position="1324"/>
    </location>
</feature>